<feature type="transmembrane region" description="Helical" evidence="10">
    <location>
        <begin position="414"/>
        <end position="434"/>
    </location>
</feature>
<dbReference type="GO" id="GO:0006865">
    <property type="term" value="P:amino acid transport"/>
    <property type="evidence" value="ECO:0007669"/>
    <property type="project" value="UniProtKB-KW"/>
</dbReference>
<dbReference type="PANTHER" id="PTHR48017">
    <property type="entry name" value="OS05G0424000 PROTEIN-RELATED"/>
    <property type="match status" value="1"/>
</dbReference>
<dbReference type="AlphaFoldDB" id="A0AAV8S3L7"/>
<evidence type="ECO:0000256" key="3">
    <source>
        <dbReference type="ARBA" id="ARBA00022475"/>
    </source>
</evidence>
<feature type="domain" description="Amino acid transporter transmembrane" evidence="11">
    <location>
        <begin position="41"/>
        <end position="470"/>
    </location>
</feature>
<keyword evidence="7 10" id="KW-1133">Transmembrane helix</keyword>
<keyword evidence="2" id="KW-0813">Transport</keyword>
<dbReference type="FunFam" id="1.20.1740.10:FF:000055">
    <property type="entry name" value="Amino acid permease 6"/>
    <property type="match status" value="1"/>
</dbReference>
<gene>
    <name evidence="12" type="ORF">OPV22_004389</name>
</gene>
<feature type="transmembrane region" description="Helical" evidence="10">
    <location>
        <begin position="446"/>
        <end position="471"/>
    </location>
</feature>
<protein>
    <recommendedName>
        <fullName evidence="11">Amino acid transporter transmembrane domain-containing protein</fullName>
    </recommendedName>
</protein>
<organism evidence="12 13">
    <name type="scientific">Ensete ventricosum</name>
    <name type="common">Abyssinian banana</name>
    <name type="synonym">Musa ensete</name>
    <dbReference type="NCBI Taxonomy" id="4639"/>
    <lineage>
        <taxon>Eukaryota</taxon>
        <taxon>Viridiplantae</taxon>
        <taxon>Streptophyta</taxon>
        <taxon>Embryophyta</taxon>
        <taxon>Tracheophyta</taxon>
        <taxon>Spermatophyta</taxon>
        <taxon>Magnoliopsida</taxon>
        <taxon>Liliopsida</taxon>
        <taxon>Zingiberales</taxon>
        <taxon>Musaceae</taxon>
        <taxon>Ensete</taxon>
    </lineage>
</organism>
<evidence type="ECO:0000256" key="9">
    <source>
        <dbReference type="ARBA" id="ARBA00061463"/>
    </source>
</evidence>
<keyword evidence="4 10" id="KW-0812">Transmembrane</keyword>
<dbReference type="GO" id="GO:0015293">
    <property type="term" value="F:symporter activity"/>
    <property type="evidence" value="ECO:0007669"/>
    <property type="project" value="UniProtKB-KW"/>
</dbReference>
<keyword evidence="8 10" id="KW-0472">Membrane</keyword>
<comment type="similarity">
    <text evidence="9">Belongs to the amino acid/polyamine transporter 2 family. Amino acid/auxin permease (AAAP) (TC 2.A.18.2) subfamily.</text>
</comment>
<feature type="transmembrane region" description="Helical" evidence="10">
    <location>
        <begin position="324"/>
        <end position="345"/>
    </location>
</feature>
<reference evidence="12 13" key="1">
    <citation type="submission" date="2022-12" db="EMBL/GenBank/DDBJ databases">
        <title>Chromosome-scale assembly of the Ensete ventricosum genome.</title>
        <authorList>
            <person name="Dussert Y."/>
            <person name="Stocks J."/>
            <person name="Wendawek A."/>
            <person name="Woldeyes F."/>
            <person name="Nichols R.A."/>
            <person name="Borrell J.S."/>
        </authorList>
    </citation>
    <scope>NUCLEOTIDE SEQUENCE [LARGE SCALE GENOMIC DNA]</scope>
    <source>
        <strain evidence="13">cv. Maze</strain>
        <tissue evidence="12">Seeds</tissue>
    </source>
</reference>
<keyword evidence="5" id="KW-0769">Symport</keyword>
<comment type="subcellular location">
    <subcellularLocation>
        <location evidence="1">Cell membrane</location>
    </subcellularLocation>
</comment>
<feature type="transmembrane region" description="Helical" evidence="10">
    <location>
        <begin position="73"/>
        <end position="94"/>
    </location>
</feature>
<evidence type="ECO:0000256" key="4">
    <source>
        <dbReference type="ARBA" id="ARBA00022692"/>
    </source>
</evidence>
<comment type="caution">
    <text evidence="12">The sequence shown here is derived from an EMBL/GenBank/DDBJ whole genome shotgun (WGS) entry which is preliminary data.</text>
</comment>
<evidence type="ECO:0000256" key="10">
    <source>
        <dbReference type="SAM" id="Phobius"/>
    </source>
</evidence>
<keyword evidence="13" id="KW-1185">Reference proteome</keyword>
<evidence type="ECO:0000256" key="2">
    <source>
        <dbReference type="ARBA" id="ARBA00022448"/>
    </source>
</evidence>
<evidence type="ECO:0000259" key="11">
    <source>
        <dbReference type="Pfam" id="PF01490"/>
    </source>
</evidence>
<feature type="transmembrane region" description="Helical" evidence="10">
    <location>
        <begin position="388"/>
        <end position="408"/>
    </location>
</feature>
<dbReference type="Proteomes" id="UP001222027">
    <property type="component" value="Unassembled WGS sequence"/>
</dbReference>
<evidence type="ECO:0000313" key="13">
    <source>
        <dbReference type="Proteomes" id="UP001222027"/>
    </source>
</evidence>
<feature type="transmembrane region" description="Helical" evidence="10">
    <location>
        <begin position="129"/>
        <end position="150"/>
    </location>
</feature>
<dbReference type="EMBL" id="JAQQAF010000001">
    <property type="protein sequence ID" value="KAJ8513955.1"/>
    <property type="molecule type" value="Genomic_DNA"/>
</dbReference>
<evidence type="ECO:0000256" key="7">
    <source>
        <dbReference type="ARBA" id="ARBA00022989"/>
    </source>
</evidence>
<proteinExistence type="inferred from homology"/>
<evidence type="ECO:0000313" key="12">
    <source>
        <dbReference type="EMBL" id="KAJ8513955.1"/>
    </source>
</evidence>
<feature type="transmembrane region" description="Helical" evidence="10">
    <location>
        <begin position="283"/>
        <end position="304"/>
    </location>
</feature>
<evidence type="ECO:0000256" key="1">
    <source>
        <dbReference type="ARBA" id="ARBA00004236"/>
    </source>
</evidence>
<evidence type="ECO:0000256" key="8">
    <source>
        <dbReference type="ARBA" id="ARBA00023136"/>
    </source>
</evidence>
<evidence type="ECO:0000256" key="5">
    <source>
        <dbReference type="ARBA" id="ARBA00022847"/>
    </source>
</evidence>
<feature type="transmembrane region" description="Helical" evidence="10">
    <location>
        <begin position="44"/>
        <end position="67"/>
    </location>
</feature>
<dbReference type="InterPro" id="IPR013057">
    <property type="entry name" value="AA_transpt_TM"/>
</dbReference>
<dbReference type="Pfam" id="PF01490">
    <property type="entry name" value="Aa_trans"/>
    <property type="match status" value="1"/>
</dbReference>
<dbReference type="GO" id="GO:0005886">
    <property type="term" value="C:plasma membrane"/>
    <property type="evidence" value="ECO:0007669"/>
    <property type="project" value="UniProtKB-SubCell"/>
</dbReference>
<sequence>MVMASEVQGKSVTMEEASFEIASGKGRARDDLDDDGRVKRTGTLVTASAHIITAVIGSGVLSLAWALAQLGWIAGPTVLLVFSLITWYCSSLLADCYRSPQGKRNYGYKDAVRTHLGGVSSKLCALAQYVNLVGVTIGYTITTAISMGAVKRSNCFHRNGHDAACGESNTTNMIIFACIQIVLSQIPNFHKIWWLSIVAAVMSVAYATIGLGLSIAKIAERPHARTSLTGVTVGVDVSGSEKVWRTFQALGDIAFAYAYSNVLIEIQDTLRSSPPENQVMKKATTIGVLTTTTFYMLCGVLGYAAFGNTAPGNFLTGFGFYDPFWLVDIGNICIVVHLVGAYQVFAQPIFQFVETWSRNRWPDNHFVTTERVINIPLLGDCPFSLFRMIWRSLFVIITAVVAMIFPFFNDFLGLIGAVSFWPLTVYFPVEMYIVQAKIRRFSATWTWLKILSSVCLIVSLVAACGSVQGLVHSLQDYKPFKIS</sequence>
<feature type="transmembrane region" description="Helical" evidence="10">
    <location>
        <begin position="192"/>
        <end position="216"/>
    </location>
</feature>
<keyword evidence="3" id="KW-1003">Cell membrane</keyword>
<evidence type="ECO:0000256" key="6">
    <source>
        <dbReference type="ARBA" id="ARBA00022970"/>
    </source>
</evidence>
<accession>A0AAV8S3L7</accession>
<keyword evidence="6" id="KW-0029">Amino-acid transport</keyword>
<name>A0AAV8S3L7_ENSVE</name>